<reference evidence="2 3" key="1">
    <citation type="submission" date="2018-09" db="EMBL/GenBank/DDBJ databases">
        <title>Phylogeny of the Shewanellaceae, and recommendation for two new genera, Pseudoshewanella and Parashewanella.</title>
        <authorList>
            <person name="Wang G."/>
        </authorList>
    </citation>
    <scope>NUCLEOTIDE SEQUENCE [LARGE SCALE GENOMIC DNA]</scope>
    <source>
        <strain evidence="2 3">C51</strain>
    </source>
</reference>
<dbReference type="AlphaFoldDB" id="A0A3L8Q0P7"/>
<gene>
    <name evidence="2" type="ORF">D5018_06890</name>
</gene>
<keyword evidence="3" id="KW-1185">Reference proteome</keyword>
<accession>A0A3L8Q0P7</accession>
<name>A0A3L8Q0P7_9GAMM</name>
<dbReference type="EMBL" id="QZEI01000016">
    <property type="protein sequence ID" value="RLV60378.1"/>
    <property type="molecule type" value="Genomic_DNA"/>
</dbReference>
<evidence type="ECO:0000313" key="2">
    <source>
        <dbReference type="EMBL" id="RLV60378.1"/>
    </source>
</evidence>
<protein>
    <submittedName>
        <fullName evidence="2">Conjugal transfer protein TraD</fullName>
    </submittedName>
</protein>
<dbReference type="Proteomes" id="UP000281474">
    <property type="component" value="Unassembled WGS sequence"/>
</dbReference>
<sequence length="57" mass="6382">MNTNSNTKLDEKLILLNTPQNIVEVTKAEAEELGAFEEDALSEQNAWEATEVDTDEE</sequence>
<comment type="caution">
    <text evidence="2">The sequence shown here is derived from an EMBL/GenBank/DDBJ whole genome shotgun (WGS) entry which is preliminary data.</text>
</comment>
<feature type="region of interest" description="Disordered" evidence="1">
    <location>
        <begin position="36"/>
        <end position="57"/>
    </location>
</feature>
<evidence type="ECO:0000256" key="1">
    <source>
        <dbReference type="SAM" id="MobiDB-lite"/>
    </source>
</evidence>
<proteinExistence type="predicted"/>
<organism evidence="2 3">
    <name type="scientific">Parashewanella curva</name>
    <dbReference type="NCBI Taxonomy" id="2338552"/>
    <lineage>
        <taxon>Bacteria</taxon>
        <taxon>Pseudomonadati</taxon>
        <taxon>Pseudomonadota</taxon>
        <taxon>Gammaproteobacteria</taxon>
        <taxon>Alteromonadales</taxon>
        <taxon>Shewanellaceae</taxon>
        <taxon>Parashewanella</taxon>
    </lineage>
</organism>
<dbReference type="RefSeq" id="WP_121838276.1">
    <property type="nucleotide sequence ID" value="NZ_ML014765.1"/>
</dbReference>
<evidence type="ECO:0000313" key="3">
    <source>
        <dbReference type="Proteomes" id="UP000281474"/>
    </source>
</evidence>
<dbReference type="OrthoDB" id="6402046at2"/>